<dbReference type="AlphaFoldDB" id="A0A1I7ZJR5"/>
<dbReference type="WBParaSite" id="L893_g27235.t1">
    <property type="protein sequence ID" value="L893_g27235.t1"/>
    <property type="gene ID" value="L893_g27235"/>
</dbReference>
<feature type="domain" description="Translation initiation factor IF- 2" evidence="1">
    <location>
        <begin position="28"/>
        <end position="96"/>
    </location>
</feature>
<accession>A0A1I7ZJR5</accession>
<protein>
    <submittedName>
        <fullName evidence="3">IF-2 domain-containing protein</fullName>
    </submittedName>
</protein>
<proteinExistence type="predicted"/>
<dbReference type="Proteomes" id="UP000095287">
    <property type="component" value="Unplaced"/>
</dbReference>
<organism evidence="2 3">
    <name type="scientific">Steinernema glaseri</name>
    <dbReference type="NCBI Taxonomy" id="37863"/>
    <lineage>
        <taxon>Eukaryota</taxon>
        <taxon>Metazoa</taxon>
        <taxon>Ecdysozoa</taxon>
        <taxon>Nematoda</taxon>
        <taxon>Chromadorea</taxon>
        <taxon>Rhabditida</taxon>
        <taxon>Tylenchina</taxon>
        <taxon>Panagrolaimomorpha</taxon>
        <taxon>Strongyloidoidea</taxon>
        <taxon>Steinernematidae</taxon>
        <taxon>Steinernema</taxon>
    </lineage>
</organism>
<keyword evidence="2" id="KW-1185">Reference proteome</keyword>
<dbReference type="InterPro" id="IPR023115">
    <property type="entry name" value="TIF_IF2_dom3"/>
</dbReference>
<evidence type="ECO:0000313" key="2">
    <source>
        <dbReference type="Proteomes" id="UP000095287"/>
    </source>
</evidence>
<dbReference type="Pfam" id="PF11987">
    <property type="entry name" value="IF-2"/>
    <property type="match status" value="1"/>
</dbReference>
<dbReference type="Gene3D" id="3.40.50.10050">
    <property type="entry name" value="Translation initiation factor IF- 2, domain 3"/>
    <property type="match status" value="1"/>
</dbReference>
<sequence>MESRQKARNFAAGVAVFKDSVRTHLLFQILFPSDLDGSLKAIFKVLEEYDSDSPQCKMQLVDFCVGPPNDTDIELAGESNAIVYCFNTKMSPLVSHLVS</sequence>
<reference evidence="3" key="1">
    <citation type="submission" date="2016-11" db="UniProtKB">
        <authorList>
            <consortium name="WormBaseParasite"/>
        </authorList>
    </citation>
    <scope>IDENTIFICATION</scope>
</reference>
<dbReference type="SUPFAM" id="SSF52156">
    <property type="entry name" value="Initiation factor IF2/eIF5b, domain 3"/>
    <property type="match status" value="1"/>
</dbReference>
<evidence type="ECO:0000259" key="1">
    <source>
        <dbReference type="Pfam" id="PF11987"/>
    </source>
</evidence>
<name>A0A1I7ZJR5_9BILA</name>
<evidence type="ECO:0000313" key="3">
    <source>
        <dbReference type="WBParaSite" id="L893_g27235.t1"/>
    </source>
</evidence>
<dbReference type="InterPro" id="IPR036925">
    <property type="entry name" value="TIF_IF2_dom3_sf"/>
</dbReference>